<feature type="transmembrane region" description="Helical" evidence="2">
    <location>
        <begin position="205"/>
        <end position="221"/>
    </location>
</feature>
<feature type="transmembrane region" description="Helical" evidence="2">
    <location>
        <begin position="318"/>
        <end position="338"/>
    </location>
</feature>
<keyword evidence="2" id="KW-0812">Transmembrane</keyword>
<gene>
    <name evidence="3" type="ORF">KDA27_16230</name>
</gene>
<organism evidence="3 4">
    <name type="scientific">Eiseniibacteriota bacterium</name>
    <dbReference type="NCBI Taxonomy" id="2212470"/>
    <lineage>
        <taxon>Bacteria</taxon>
        <taxon>Candidatus Eiseniibacteriota</taxon>
    </lineage>
</organism>
<protein>
    <submittedName>
        <fullName evidence="3">Uncharacterized protein</fullName>
    </submittedName>
</protein>
<feature type="transmembrane region" description="Helical" evidence="2">
    <location>
        <begin position="6"/>
        <end position="28"/>
    </location>
</feature>
<dbReference type="AlphaFoldDB" id="A0A956NDL0"/>
<feature type="transmembrane region" description="Helical" evidence="2">
    <location>
        <begin position="40"/>
        <end position="58"/>
    </location>
</feature>
<feature type="region of interest" description="Disordered" evidence="1">
    <location>
        <begin position="90"/>
        <end position="109"/>
    </location>
</feature>
<name>A0A956NDL0_UNCEI</name>
<comment type="caution">
    <text evidence="3">The sequence shown here is derived from an EMBL/GenBank/DDBJ whole genome shotgun (WGS) entry which is preliminary data.</text>
</comment>
<proteinExistence type="predicted"/>
<feature type="transmembrane region" description="Helical" evidence="2">
    <location>
        <begin position="233"/>
        <end position="252"/>
    </location>
</feature>
<feature type="non-terminal residue" evidence="3">
    <location>
        <position position="369"/>
    </location>
</feature>
<evidence type="ECO:0000256" key="2">
    <source>
        <dbReference type="SAM" id="Phobius"/>
    </source>
</evidence>
<evidence type="ECO:0000256" key="1">
    <source>
        <dbReference type="SAM" id="MobiDB-lite"/>
    </source>
</evidence>
<feature type="transmembrane region" description="Helical" evidence="2">
    <location>
        <begin position="122"/>
        <end position="144"/>
    </location>
</feature>
<dbReference type="Proteomes" id="UP000739538">
    <property type="component" value="Unassembled WGS sequence"/>
</dbReference>
<reference evidence="3" key="2">
    <citation type="journal article" date="2021" name="Microbiome">
        <title>Successional dynamics and alternative stable states in a saline activated sludge microbial community over 9 years.</title>
        <authorList>
            <person name="Wang Y."/>
            <person name="Ye J."/>
            <person name="Ju F."/>
            <person name="Liu L."/>
            <person name="Boyd J.A."/>
            <person name="Deng Y."/>
            <person name="Parks D.H."/>
            <person name="Jiang X."/>
            <person name="Yin X."/>
            <person name="Woodcroft B.J."/>
            <person name="Tyson G.W."/>
            <person name="Hugenholtz P."/>
            <person name="Polz M.F."/>
            <person name="Zhang T."/>
        </authorList>
    </citation>
    <scope>NUCLEOTIDE SEQUENCE</scope>
    <source>
        <strain evidence="3">HKST-UBA02</strain>
    </source>
</reference>
<keyword evidence="2" id="KW-0472">Membrane</keyword>
<feature type="compositionally biased region" description="Polar residues" evidence="1">
    <location>
        <begin position="96"/>
        <end position="106"/>
    </location>
</feature>
<evidence type="ECO:0000313" key="3">
    <source>
        <dbReference type="EMBL" id="MCA9757352.1"/>
    </source>
</evidence>
<sequence length="369" mass="40677">MSTSLSMMLGLLILALIGDGGFRVLSRLRVVQARSPEEWLGLRILVALALVPAILLAFDLTGVPIGRVSVGSFAALLFGAAFAWNRLRPGSEADRQSSGTRQQPKRSWSAELRDRLTELRRAPVAIVLILATASYAIGSFAYVLSRPPWVYDGAVGWDVVAKVMSYEGKVRSSVFTELQFNAQCVYAPFTSHNQGYWYLFTPDTPRIWVALLVTGFCLVVWSRFRSYTGSPTAAGLITFLLFTPPNLTFHLTVAQTDMPTMVFTTLAFLAAAEFARKEAGILPVIFFSLVASASRTEGVLFATAITVILLLYRKREGLVALWVGAASALFFAFWNLFFIKHLIGYDPGAYFRDSITIDFGRIAEVLTRA</sequence>
<keyword evidence="2" id="KW-1133">Transmembrane helix</keyword>
<reference evidence="3" key="1">
    <citation type="submission" date="2020-04" db="EMBL/GenBank/DDBJ databases">
        <authorList>
            <person name="Zhang T."/>
        </authorList>
    </citation>
    <scope>NUCLEOTIDE SEQUENCE</scope>
    <source>
        <strain evidence="3">HKST-UBA02</strain>
    </source>
</reference>
<dbReference type="EMBL" id="JAGQHS010000094">
    <property type="protein sequence ID" value="MCA9757352.1"/>
    <property type="molecule type" value="Genomic_DNA"/>
</dbReference>
<feature type="transmembrane region" description="Helical" evidence="2">
    <location>
        <begin position="64"/>
        <end position="85"/>
    </location>
</feature>
<evidence type="ECO:0000313" key="4">
    <source>
        <dbReference type="Proteomes" id="UP000739538"/>
    </source>
</evidence>
<accession>A0A956NDL0</accession>
<feature type="transmembrane region" description="Helical" evidence="2">
    <location>
        <begin position="282"/>
        <end position="312"/>
    </location>
</feature>